<accession>A0A439DI65</accession>
<protein>
    <recommendedName>
        <fullName evidence="8">Ribosomal RNA-processing protein 1</fullName>
    </recommendedName>
</protein>
<dbReference type="STRING" id="363999.A0A439DI65"/>
<keyword evidence="4" id="KW-0539">Nucleus</keyword>
<evidence type="ECO:0000256" key="1">
    <source>
        <dbReference type="ARBA" id="ARBA00004123"/>
    </source>
</evidence>
<dbReference type="PANTHER" id="PTHR13026:SF0">
    <property type="entry name" value="RIBOSOMAL RNA PROCESSING 1B"/>
    <property type="match status" value="1"/>
</dbReference>
<sequence length="270" mass="30328">MAANDSNMPFIRNLASSERKTRISALESLRTFLSASAAASRLTHLDNLKLWKGLYYSLWMCDRPIPQQNLCAELAGLIDVLPDEAVGPWLAAFWETLGREWTGIDVLRLEKFMLLVRRVLGASLSWVCDVLPKATEAQAKETKKSRRRRDRIDALLENLAGWPLETQDNLSRVPVGLRLHVLDIWVDEVEKLGLLDAEKTGEAGRQFLDRLGLLVEAQTRSTCKPVRLRAKETLADDRLPWNADEAGDDEVGKSVQNGSGDKDSWDGFDD</sequence>
<organism evidence="6 7">
    <name type="scientific">Xylaria grammica</name>
    <dbReference type="NCBI Taxonomy" id="363999"/>
    <lineage>
        <taxon>Eukaryota</taxon>
        <taxon>Fungi</taxon>
        <taxon>Dikarya</taxon>
        <taxon>Ascomycota</taxon>
        <taxon>Pezizomycotina</taxon>
        <taxon>Sordariomycetes</taxon>
        <taxon>Xylariomycetidae</taxon>
        <taxon>Xylariales</taxon>
        <taxon>Xylariaceae</taxon>
        <taxon>Xylaria</taxon>
    </lineage>
</organism>
<keyword evidence="3" id="KW-0698">rRNA processing</keyword>
<evidence type="ECO:0008006" key="8">
    <source>
        <dbReference type="Google" id="ProtNLM"/>
    </source>
</evidence>
<comment type="similarity">
    <text evidence="2">Belongs to the RRP1 family.</text>
</comment>
<dbReference type="PANTHER" id="PTHR13026">
    <property type="entry name" value="NNP-1 PROTEIN NOVEL NUCLEAR PROTEIN 1 NOP52"/>
    <property type="match status" value="1"/>
</dbReference>
<proteinExistence type="inferred from homology"/>
<dbReference type="AlphaFoldDB" id="A0A439DI65"/>
<evidence type="ECO:0000256" key="2">
    <source>
        <dbReference type="ARBA" id="ARBA00006374"/>
    </source>
</evidence>
<dbReference type="GO" id="GO:0005634">
    <property type="term" value="C:nucleus"/>
    <property type="evidence" value="ECO:0007669"/>
    <property type="project" value="UniProtKB-SubCell"/>
</dbReference>
<feature type="compositionally biased region" description="Basic and acidic residues" evidence="5">
    <location>
        <begin position="260"/>
        <end position="270"/>
    </location>
</feature>
<dbReference type="Pfam" id="PF05997">
    <property type="entry name" value="Nop52"/>
    <property type="match status" value="1"/>
</dbReference>
<evidence type="ECO:0000313" key="7">
    <source>
        <dbReference type="Proteomes" id="UP000286045"/>
    </source>
</evidence>
<dbReference type="InterPro" id="IPR010301">
    <property type="entry name" value="RRP1"/>
</dbReference>
<dbReference type="Proteomes" id="UP000286045">
    <property type="component" value="Unassembled WGS sequence"/>
</dbReference>
<evidence type="ECO:0000256" key="4">
    <source>
        <dbReference type="ARBA" id="ARBA00023242"/>
    </source>
</evidence>
<gene>
    <name evidence="6" type="ORF">EKO27_g1024</name>
</gene>
<dbReference type="EMBL" id="RYZI01000014">
    <property type="protein sequence ID" value="RWA14105.1"/>
    <property type="molecule type" value="Genomic_DNA"/>
</dbReference>
<evidence type="ECO:0000256" key="3">
    <source>
        <dbReference type="ARBA" id="ARBA00022552"/>
    </source>
</evidence>
<comment type="subcellular location">
    <subcellularLocation>
        <location evidence="1">Nucleus</location>
    </subcellularLocation>
</comment>
<keyword evidence="7" id="KW-1185">Reference proteome</keyword>
<dbReference type="GO" id="GO:0030688">
    <property type="term" value="C:preribosome, small subunit precursor"/>
    <property type="evidence" value="ECO:0007669"/>
    <property type="project" value="InterPro"/>
</dbReference>
<feature type="region of interest" description="Disordered" evidence="5">
    <location>
        <begin position="238"/>
        <end position="270"/>
    </location>
</feature>
<comment type="caution">
    <text evidence="6">The sequence shown here is derived from an EMBL/GenBank/DDBJ whole genome shotgun (WGS) entry which is preliminary data.</text>
</comment>
<name>A0A439DI65_9PEZI</name>
<reference evidence="6 7" key="1">
    <citation type="submission" date="2018-12" db="EMBL/GenBank/DDBJ databases">
        <title>Draft genome sequence of Xylaria grammica IHI A82.</title>
        <authorList>
            <person name="Buettner E."/>
            <person name="Kellner H."/>
        </authorList>
    </citation>
    <scope>NUCLEOTIDE SEQUENCE [LARGE SCALE GENOMIC DNA]</scope>
    <source>
        <strain evidence="6 7">IHI A82</strain>
    </source>
</reference>
<evidence type="ECO:0000313" key="6">
    <source>
        <dbReference type="EMBL" id="RWA14105.1"/>
    </source>
</evidence>
<evidence type="ECO:0000256" key="5">
    <source>
        <dbReference type="SAM" id="MobiDB-lite"/>
    </source>
</evidence>
<dbReference type="GO" id="GO:0006364">
    <property type="term" value="P:rRNA processing"/>
    <property type="evidence" value="ECO:0007669"/>
    <property type="project" value="UniProtKB-KW"/>
</dbReference>